<dbReference type="Pfam" id="PF03704">
    <property type="entry name" value="BTAD"/>
    <property type="match status" value="1"/>
</dbReference>
<organism evidence="2 3">
    <name type="scientific">Nocardia vinacea</name>
    <dbReference type="NCBI Taxonomy" id="96468"/>
    <lineage>
        <taxon>Bacteria</taxon>
        <taxon>Bacillati</taxon>
        <taxon>Actinomycetota</taxon>
        <taxon>Actinomycetes</taxon>
        <taxon>Mycobacteriales</taxon>
        <taxon>Nocardiaceae</taxon>
        <taxon>Nocardia</taxon>
    </lineage>
</organism>
<dbReference type="Gene3D" id="1.25.40.10">
    <property type="entry name" value="Tetratricopeptide repeat domain"/>
    <property type="match status" value="1"/>
</dbReference>
<dbReference type="EMBL" id="CP109441">
    <property type="protein sequence ID" value="WUV46862.1"/>
    <property type="molecule type" value="Genomic_DNA"/>
</dbReference>
<evidence type="ECO:0000313" key="2">
    <source>
        <dbReference type="EMBL" id="WUV46862.1"/>
    </source>
</evidence>
<evidence type="ECO:0000313" key="3">
    <source>
        <dbReference type="Proteomes" id="UP001432062"/>
    </source>
</evidence>
<feature type="domain" description="Bacterial transcriptional activator" evidence="1">
    <location>
        <begin position="1"/>
        <end position="89"/>
    </location>
</feature>
<protein>
    <recommendedName>
        <fullName evidence="1">Bacterial transcriptional activator domain-containing protein</fullName>
    </recommendedName>
</protein>
<dbReference type="InterPro" id="IPR005158">
    <property type="entry name" value="BTAD"/>
</dbReference>
<dbReference type="InterPro" id="IPR011990">
    <property type="entry name" value="TPR-like_helical_dom_sf"/>
</dbReference>
<keyword evidence="3" id="KW-1185">Reference proteome</keyword>
<sequence length="100" mass="10873">MQRFRARKEAGLRELAAGRFTMAAEALSSALEQWRGPVLSDLRGLGFAAAYAAAYAAALDDERVGVIEARASADIARGRRRGRTRPARGRILCENHCGRS</sequence>
<name>A0ABZ1YUA5_9NOCA</name>
<evidence type="ECO:0000259" key="1">
    <source>
        <dbReference type="Pfam" id="PF03704"/>
    </source>
</evidence>
<reference evidence="2" key="1">
    <citation type="submission" date="2022-10" db="EMBL/GenBank/DDBJ databases">
        <title>The complete genomes of actinobacterial strains from the NBC collection.</title>
        <authorList>
            <person name="Joergensen T.S."/>
            <person name="Alvarez Arevalo M."/>
            <person name="Sterndorff E.B."/>
            <person name="Faurdal D."/>
            <person name="Vuksanovic O."/>
            <person name="Mourched A.-S."/>
            <person name="Charusanti P."/>
            <person name="Shaw S."/>
            <person name="Blin K."/>
            <person name="Weber T."/>
        </authorList>
    </citation>
    <scope>NUCLEOTIDE SEQUENCE</scope>
    <source>
        <strain evidence="2">NBC_01482</strain>
    </source>
</reference>
<proteinExistence type="predicted"/>
<accession>A0ABZ1YUA5</accession>
<dbReference type="SUPFAM" id="SSF48452">
    <property type="entry name" value="TPR-like"/>
    <property type="match status" value="1"/>
</dbReference>
<dbReference type="Proteomes" id="UP001432062">
    <property type="component" value="Chromosome"/>
</dbReference>
<gene>
    <name evidence="2" type="ORF">OG563_00955</name>
</gene>